<evidence type="ECO:0000256" key="1">
    <source>
        <dbReference type="SAM" id="Phobius"/>
    </source>
</evidence>
<dbReference type="EMBL" id="MJFZ01000436">
    <property type="protein sequence ID" value="RAW29304.1"/>
    <property type="molecule type" value="Genomic_DNA"/>
</dbReference>
<dbReference type="VEuPathDB" id="FungiDB:PC110_g14333"/>
<proteinExistence type="predicted"/>
<organism evidence="2 3">
    <name type="scientific">Phytophthora cactorum</name>
    <dbReference type="NCBI Taxonomy" id="29920"/>
    <lineage>
        <taxon>Eukaryota</taxon>
        <taxon>Sar</taxon>
        <taxon>Stramenopiles</taxon>
        <taxon>Oomycota</taxon>
        <taxon>Peronosporomycetes</taxon>
        <taxon>Peronosporales</taxon>
        <taxon>Peronosporaceae</taxon>
        <taxon>Phytophthora</taxon>
    </lineage>
</organism>
<keyword evidence="1" id="KW-0472">Membrane</keyword>
<name>A0A329RXJ8_9STRA</name>
<keyword evidence="1" id="KW-0812">Transmembrane</keyword>
<evidence type="ECO:0000313" key="3">
    <source>
        <dbReference type="Proteomes" id="UP000251314"/>
    </source>
</evidence>
<protein>
    <submittedName>
        <fullName evidence="2">Uncharacterized protein</fullName>
    </submittedName>
</protein>
<reference evidence="2 3" key="1">
    <citation type="submission" date="2018-01" db="EMBL/GenBank/DDBJ databases">
        <title>Draft genome of the strawberry crown rot pathogen Phytophthora cactorum.</title>
        <authorList>
            <person name="Armitage A.D."/>
            <person name="Lysoe E."/>
            <person name="Nellist C.F."/>
            <person name="Harrison R.J."/>
            <person name="Brurberg M.B."/>
        </authorList>
    </citation>
    <scope>NUCLEOTIDE SEQUENCE [LARGE SCALE GENOMIC DNA]</scope>
    <source>
        <strain evidence="2 3">10300</strain>
    </source>
</reference>
<dbReference type="Proteomes" id="UP000251314">
    <property type="component" value="Unassembled WGS sequence"/>
</dbReference>
<keyword evidence="3" id="KW-1185">Reference proteome</keyword>
<feature type="transmembrane region" description="Helical" evidence="1">
    <location>
        <begin position="53"/>
        <end position="75"/>
    </location>
</feature>
<evidence type="ECO:0000313" key="2">
    <source>
        <dbReference type="EMBL" id="RAW29304.1"/>
    </source>
</evidence>
<keyword evidence="1" id="KW-1133">Transmembrane helix</keyword>
<accession>A0A329RXJ8</accession>
<dbReference type="AlphaFoldDB" id="A0A329RXJ8"/>
<gene>
    <name evidence="2" type="ORF">PC110_g14333</name>
</gene>
<comment type="caution">
    <text evidence="2">The sequence shown here is derived from an EMBL/GenBank/DDBJ whole genome shotgun (WGS) entry which is preliminary data.</text>
</comment>
<dbReference type="STRING" id="29920.A0A329RXJ8"/>
<sequence length="79" mass="8375">MAFMAFTNVSSSITMSKVMLFAPWSVKTFGDLGDTLGTDGRWLCIVSQMSSCLLMPSVFFVLGGPVLGGLIPSAFSQST</sequence>